<dbReference type="Proteomes" id="UP000323105">
    <property type="component" value="Unassembled WGS sequence"/>
</dbReference>
<dbReference type="EMBL" id="BKBW01000023">
    <property type="protein sequence ID" value="GEQ78052.1"/>
    <property type="molecule type" value="Genomic_DNA"/>
</dbReference>
<reference evidence="1 2" key="1">
    <citation type="journal article" date="2019" name="Microbiol. Resour. Announc.">
        <title>Draft Genome Sequence of Comamonas testosteroni TA441, a Bacterium That Has a Cryptic Phenol Degradation Gene Cluster.</title>
        <authorList>
            <person name="Arai H."/>
            <person name="Ishii M."/>
        </authorList>
    </citation>
    <scope>NUCLEOTIDE SEQUENCE [LARGE SCALE GENOMIC DNA]</scope>
    <source>
        <strain evidence="1 2">TA441</strain>
    </source>
</reference>
<dbReference type="InterPro" id="IPR006427">
    <property type="entry name" value="Portal_HK97"/>
</dbReference>
<organism evidence="1 2">
    <name type="scientific">Comamonas testosteroni</name>
    <name type="common">Pseudomonas testosteroni</name>
    <dbReference type="NCBI Taxonomy" id="285"/>
    <lineage>
        <taxon>Bacteria</taxon>
        <taxon>Pseudomonadati</taxon>
        <taxon>Pseudomonadota</taxon>
        <taxon>Betaproteobacteria</taxon>
        <taxon>Burkholderiales</taxon>
        <taxon>Comamonadaceae</taxon>
        <taxon>Comamonas</taxon>
    </lineage>
</organism>
<name>A0A5A7MK61_COMTE</name>
<dbReference type="Gene3D" id="3.40.140.120">
    <property type="match status" value="1"/>
</dbReference>
<gene>
    <name evidence="1" type="ORF">CTTA_5057</name>
</gene>
<dbReference type="RefSeq" id="WP_149357277.1">
    <property type="nucleotide sequence ID" value="NZ_BKBW01000023.1"/>
</dbReference>
<dbReference type="InterPro" id="IPR006944">
    <property type="entry name" value="Phage/GTA_portal"/>
</dbReference>
<dbReference type="AlphaFoldDB" id="A0A5A7MK61"/>
<protein>
    <submittedName>
        <fullName evidence="1">Portal protein</fullName>
    </submittedName>
</protein>
<comment type="caution">
    <text evidence="1">The sequence shown here is derived from an EMBL/GenBank/DDBJ whole genome shotgun (WGS) entry which is preliminary data.</text>
</comment>
<dbReference type="NCBIfam" id="TIGR01537">
    <property type="entry name" value="portal_HK97"/>
    <property type="match status" value="1"/>
</dbReference>
<dbReference type="Pfam" id="PF04860">
    <property type="entry name" value="Phage_portal"/>
    <property type="match status" value="1"/>
</dbReference>
<evidence type="ECO:0000313" key="2">
    <source>
        <dbReference type="Proteomes" id="UP000323105"/>
    </source>
</evidence>
<sequence>MLFNKRETAEQAGTRVGWLSSMIGGSKQSAAGQLVTPQTALALPVLQNCVSLLAESVAQLPLEVFERLEDGSRKSADAHPAYALLKFAPNDWQTPFESREYAQTALGLRGNAYSFIERDGRGNPTALIPLNPGDVQVFKGPDLKPYYSIDGKEPVPARFVHHVRWVSLDKYTGLSPIALHANSIGYALALEEYGGKSFLHGTALSGVLERPKEAAAIKEQSAIDALTNNWQAKFGGAPNAGKVALLQEGMTFKALSMNNVDAELIGALKLAAVDITRIYKMPPPMVGMMEAATYNNVENLQIQFVIYTLMPWLRRHEQALQRDLLLPSERSRYYIEFNIGGLLRGNQEARFKAYAVARQWGWLSVNDIRRLENLPPVTGGDVYLQPLNMVGAGTQMPEKLTDASDEQVRDIQKALT</sequence>
<evidence type="ECO:0000313" key="1">
    <source>
        <dbReference type="EMBL" id="GEQ78052.1"/>
    </source>
</evidence>
<dbReference type="Gene3D" id="3.30.1120.70">
    <property type="match status" value="1"/>
</dbReference>
<proteinExistence type="predicted"/>
<accession>A0A5A7MK61</accession>
<dbReference type="Gene3D" id="1.20.1270.210">
    <property type="match status" value="1"/>
</dbReference>